<protein>
    <submittedName>
        <fullName evidence="1">Uncharacterized protein</fullName>
    </submittedName>
</protein>
<keyword evidence="2" id="KW-1185">Reference proteome</keyword>
<comment type="caution">
    <text evidence="1">The sequence shown here is derived from an EMBL/GenBank/DDBJ whole genome shotgun (WGS) entry which is preliminary data.</text>
</comment>
<name>A0ABP0H521_CLALP</name>
<proteinExistence type="predicted"/>
<gene>
    <name evidence="1" type="ORF">CVLEPA_LOCUS31543</name>
</gene>
<accession>A0ABP0H521</accession>
<evidence type="ECO:0000313" key="2">
    <source>
        <dbReference type="Proteomes" id="UP001642483"/>
    </source>
</evidence>
<evidence type="ECO:0000313" key="1">
    <source>
        <dbReference type="EMBL" id="CAK8698069.1"/>
    </source>
</evidence>
<sequence>MEWTLVRSEILAPATLACGRKQLSVARQAICRQKGKRSSNAKSVKDRQGGLLTKEEAILGIWIKDFEDLLNLDEETPIDAQTMCFGEENIIALRPPLPNLELLKLLPSHCLSERKKWVSQRERDGKSSGNHSIVAMIRERIDVGSPRVQYYSLYPVDPSSFNTCSKRIGGSPFPIAKLLDGLFERE</sequence>
<dbReference type="EMBL" id="CAWYQH010000174">
    <property type="protein sequence ID" value="CAK8698069.1"/>
    <property type="molecule type" value="Genomic_DNA"/>
</dbReference>
<reference evidence="1 2" key="1">
    <citation type="submission" date="2024-02" db="EMBL/GenBank/DDBJ databases">
        <authorList>
            <person name="Daric V."/>
            <person name="Darras S."/>
        </authorList>
    </citation>
    <scope>NUCLEOTIDE SEQUENCE [LARGE SCALE GENOMIC DNA]</scope>
</reference>
<organism evidence="1 2">
    <name type="scientific">Clavelina lepadiformis</name>
    <name type="common">Light-bulb sea squirt</name>
    <name type="synonym">Ascidia lepadiformis</name>
    <dbReference type="NCBI Taxonomy" id="159417"/>
    <lineage>
        <taxon>Eukaryota</taxon>
        <taxon>Metazoa</taxon>
        <taxon>Chordata</taxon>
        <taxon>Tunicata</taxon>
        <taxon>Ascidiacea</taxon>
        <taxon>Aplousobranchia</taxon>
        <taxon>Clavelinidae</taxon>
        <taxon>Clavelina</taxon>
    </lineage>
</organism>
<dbReference type="Proteomes" id="UP001642483">
    <property type="component" value="Unassembled WGS sequence"/>
</dbReference>